<reference evidence="2" key="1">
    <citation type="journal article" date="2019" name="Int. J. Syst. Evol. Microbiol.">
        <title>The Global Catalogue of Microorganisms (GCM) 10K type strain sequencing project: providing services to taxonomists for standard genome sequencing and annotation.</title>
        <authorList>
            <consortium name="The Broad Institute Genomics Platform"/>
            <consortium name="The Broad Institute Genome Sequencing Center for Infectious Disease"/>
            <person name="Wu L."/>
            <person name="Ma J."/>
        </authorList>
    </citation>
    <scope>NUCLEOTIDE SEQUENCE [LARGE SCALE GENOMIC DNA]</scope>
    <source>
        <strain evidence="2">CECT 8482</strain>
    </source>
</reference>
<sequence length="308" mass="33723">MMAPDDFRQGVVESGEEVFVGADDLAGGFELDHRLRARHGLLTRFGLFQQSAFAHGHIRRVFHHAQHIAAFVDNWVVAGNDPDIATALGKAVEFTGMKIAVFKVRPELAIFHAVGIGRFAENAVVAAFDFGGGIAEGFQEILVGRNDFAIGLHLDHGLRARNGILEREMFLGAQVHFRLVQRENDDLLELAVGAHDRHMGFVNPIIVAVFGDMYGLGLLRGSTAERRHEVDGRDPVGILILVEHHQRLADQLFAAIAANIEIALVHIGDPAIEIVNQNGLNLFNRGQGLTWVGVGNRHRQLLSGFPQG</sequence>
<comment type="caution">
    <text evidence="1">The sequence shown here is derived from an EMBL/GenBank/DDBJ whole genome shotgun (WGS) entry which is preliminary data.</text>
</comment>
<dbReference type="EMBL" id="JAUFRC010000001">
    <property type="protein sequence ID" value="MDN3712094.1"/>
    <property type="molecule type" value="Genomic_DNA"/>
</dbReference>
<organism evidence="1 2">
    <name type="scientific">Paracoccus cavernae</name>
    <dbReference type="NCBI Taxonomy" id="1571207"/>
    <lineage>
        <taxon>Bacteria</taxon>
        <taxon>Pseudomonadati</taxon>
        <taxon>Pseudomonadota</taxon>
        <taxon>Alphaproteobacteria</taxon>
        <taxon>Rhodobacterales</taxon>
        <taxon>Paracoccaceae</taxon>
        <taxon>Paracoccus</taxon>
    </lineage>
</organism>
<dbReference type="Proteomes" id="UP001243846">
    <property type="component" value="Unassembled WGS sequence"/>
</dbReference>
<keyword evidence="2" id="KW-1185">Reference proteome</keyword>
<name>A0ABT8D6E6_9RHOB</name>
<gene>
    <name evidence="1" type="ORF">QWZ10_10360</name>
</gene>
<protein>
    <submittedName>
        <fullName evidence="1">Uncharacterized protein</fullName>
    </submittedName>
</protein>
<evidence type="ECO:0000313" key="2">
    <source>
        <dbReference type="Proteomes" id="UP001243846"/>
    </source>
</evidence>
<proteinExistence type="predicted"/>
<accession>A0ABT8D6E6</accession>
<evidence type="ECO:0000313" key="1">
    <source>
        <dbReference type="EMBL" id="MDN3712094.1"/>
    </source>
</evidence>